<dbReference type="InterPro" id="IPR000873">
    <property type="entry name" value="AMP-dep_synth/lig_dom"/>
</dbReference>
<dbReference type="RefSeq" id="WP_094216980.1">
    <property type="nucleotide sequence ID" value="NZ_JBHXEP010000083.1"/>
</dbReference>
<evidence type="ECO:0000313" key="2">
    <source>
        <dbReference type="EMBL" id="OXY95376.1"/>
    </source>
</evidence>
<dbReference type="Proteomes" id="UP000215483">
    <property type="component" value="Unassembled WGS sequence"/>
</dbReference>
<comment type="caution">
    <text evidence="2">The sequence shown here is derived from an EMBL/GenBank/DDBJ whole genome shotgun (WGS) entry which is preliminary data.</text>
</comment>
<dbReference type="InterPro" id="IPR042099">
    <property type="entry name" value="ANL_N_sf"/>
</dbReference>
<evidence type="ECO:0000259" key="1">
    <source>
        <dbReference type="Pfam" id="PF00501"/>
    </source>
</evidence>
<dbReference type="Gene3D" id="3.30.300.30">
    <property type="match status" value="1"/>
</dbReference>
<dbReference type="PROSITE" id="PS00455">
    <property type="entry name" value="AMP_BINDING"/>
    <property type="match status" value="1"/>
</dbReference>
<dbReference type="Gene3D" id="3.40.50.12780">
    <property type="entry name" value="N-terminal domain of ligase-like"/>
    <property type="match status" value="1"/>
</dbReference>
<feature type="domain" description="AMP-dependent synthetase/ligase" evidence="1">
    <location>
        <begin position="8"/>
        <end position="366"/>
    </location>
</feature>
<name>A0A233SI96_STRDA</name>
<dbReference type="InterPro" id="IPR045851">
    <property type="entry name" value="AMP-bd_C_sf"/>
</dbReference>
<dbReference type="InterPro" id="IPR050237">
    <property type="entry name" value="ATP-dep_AMP-bd_enzyme"/>
</dbReference>
<proteinExistence type="predicted"/>
<gene>
    <name evidence="2" type="ORF">BEK98_14525</name>
</gene>
<dbReference type="CDD" id="cd04433">
    <property type="entry name" value="AFD_class_I"/>
    <property type="match status" value="1"/>
</dbReference>
<dbReference type="AlphaFoldDB" id="A0A233SI96"/>
<dbReference type="Pfam" id="PF00501">
    <property type="entry name" value="AMP-binding"/>
    <property type="match status" value="1"/>
</dbReference>
<dbReference type="OrthoDB" id="4286374at2"/>
<protein>
    <recommendedName>
        <fullName evidence="1">AMP-dependent synthetase/ligase domain-containing protein</fullName>
    </recommendedName>
</protein>
<sequence>MIKLSDIRKHAERRPGHVAVVDGEVRLTWANLADKVARVATAIEERLPDIRPARAVFVAENRWELVVAMAAVSSLGIPCVGLDYTAGPEATAGALEQLRPTVIISTSDQRAVLTEVGWPEGRDVLDIRLDSDPPKNAPGVAFTDLLLSEPGEPRPVEQPFEAFSFTSGTSGIPKLVIRRASFEARRFADLVDQYSFDEDDVHLVTVPLYHASGPGWARIFLSLGGTIVLGPYDDTAALIGLIQDEGVSTTLMVPPVLKRVVAHPASEHLHKTSRLHFVLSGGRHLNRWVVNNTWDRLGPVLHLYYGTTETGVNVMIGPEELHVAPCRSGRPMPGNTIAVLDPENRPVPKGMRGRVAIASYQLMDAYATAEPEFLDLDYGGRTQRFLLTGDSGFIDEAGRLELTGRNDGVSKAVEGKPLDVNIFGLENDLMDLPCVRETAVLRTKLQDTGEEVLIVPFAPVSPERLESGRRAVAAACARRVPCLPAYVIPVEAIPYSPTGKVRAARLLETVLPLVRAEATARRTDLVPA</sequence>
<dbReference type="SUPFAM" id="SSF56801">
    <property type="entry name" value="Acetyl-CoA synthetase-like"/>
    <property type="match status" value="1"/>
</dbReference>
<organism evidence="2 3">
    <name type="scientific">Streptomyces diastatochromogenes</name>
    <dbReference type="NCBI Taxonomy" id="42236"/>
    <lineage>
        <taxon>Bacteria</taxon>
        <taxon>Bacillati</taxon>
        <taxon>Actinomycetota</taxon>
        <taxon>Actinomycetes</taxon>
        <taxon>Kitasatosporales</taxon>
        <taxon>Streptomycetaceae</taxon>
        <taxon>Streptomyces</taxon>
    </lineage>
</organism>
<evidence type="ECO:0000313" key="3">
    <source>
        <dbReference type="Proteomes" id="UP000215483"/>
    </source>
</evidence>
<keyword evidence="3" id="KW-1185">Reference proteome</keyword>
<accession>A0A233SI96</accession>
<dbReference type="PANTHER" id="PTHR43767:SF10">
    <property type="entry name" value="SURFACTIN SYNTHASE SUBUNIT 1"/>
    <property type="match status" value="1"/>
</dbReference>
<reference evidence="2 3" key="1">
    <citation type="submission" date="2016-07" db="EMBL/GenBank/DDBJ databases">
        <title>Draft genome of Streptomyces diastatochromogenes.</title>
        <authorList>
            <person name="Podduturi R."/>
            <person name="Lukassen M.B."/>
            <person name="Clausen N."/>
            <person name="Nielsen J.L."/>
            <person name="Jorgensen N.O."/>
        </authorList>
    </citation>
    <scope>NUCLEOTIDE SEQUENCE [LARGE SCALE GENOMIC DNA]</scope>
    <source>
        <strain evidence="2 3">DSM 40608</strain>
    </source>
</reference>
<dbReference type="EMBL" id="MCGQ01000013">
    <property type="protein sequence ID" value="OXY95376.1"/>
    <property type="molecule type" value="Genomic_DNA"/>
</dbReference>
<dbReference type="InterPro" id="IPR020845">
    <property type="entry name" value="AMP-binding_CS"/>
</dbReference>
<dbReference type="PANTHER" id="PTHR43767">
    <property type="entry name" value="LONG-CHAIN-FATTY-ACID--COA LIGASE"/>
    <property type="match status" value="1"/>
</dbReference>